<evidence type="ECO:0000256" key="1">
    <source>
        <dbReference type="SAM" id="MobiDB-lite"/>
    </source>
</evidence>
<proteinExistence type="predicted"/>
<accession>A0A0B5ICU9</accession>
<dbReference type="AlphaFoldDB" id="A0A0B5ICU9"/>
<feature type="compositionally biased region" description="Low complexity" evidence="1">
    <location>
        <begin position="149"/>
        <end position="161"/>
    </location>
</feature>
<dbReference type="EMBL" id="CP010407">
    <property type="protein sequence ID" value="AJF68312.1"/>
    <property type="molecule type" value="Genomic_DNA"/>
</dbReference>
<feature type="region of interest" description="Disordered" evidence="1">
    <location>
        <begin position="140"/>
        <end position="185"/>
    </location>
</feature>
<name>A0A0B5ICU9_9ACTN</name>
<gene>
    <name evidence="2" type="ORF">SVTN_32095</name>
</gene>
<reference evidence="2 3" key="1">
    <citation type="submission" date="2014-12" db="EMBL/GenBank/DDBJ databases">
        <title>Complete genome sequence of Streptomyces vietnamensis strain GIMV4.0001, a genetic manipulable producer of the benzoisochromanequinone antibiotic granaticin.</title>
        <authorList>
            <person name="Deng M.R."/>
            <person name="Guo J."/>
            <person name="Ma L.Y."/>
            <person name="Feng G.D."/>
            <person name="Mo C.Y."/>
            <person name="Zhu H.H."/>
        </authorList>
    </citation>
    <scope>NUCLEOTIDE SEQUENCE [LARGE SCALE GENOMIC DNA]</scope>
    <source>
        <strain evidence="3">GIMV4.0001</strain>
    </source>
</reference>
<keyword evidence="3" id="KW-1185">Reference proteome</keyword>
<dbReference type="STRING" id="362257.SVTN_32095"/>
<sequence length="185" mass="19145">MDVDLVAAADGSITSKAHPRGLKLVGGTRTRASSLKAAQSSPGTDLVTLGSGDEAITLQWRGGLPTPKLDGPRATHADAVSGADVVVEATRTGFEQFVGVKAKPEAGFSSGNYTGSACPLQPWEVWSTGAVSTSSRWAVPNPPAWIANPTVTRSTAPSRSSTPPPAPRSATSWCRPTCRPASPRR</sequence>
<dbReference type="KEGG" id="svt:SVTN_32095"/>
<dbReference type="HOGENOM" id="CLU_1460566_0_0_11"/>
<evidence type="ECO:0000313" key="2">
    <source>
        <dbReference type="EMBL" id="AJF68312.1"/>
    </source>
</evidence>
<organism evidence="2 3">
    <name type="scientific">Streptomyces vietnamensis</name>
    <dbReference type="NCBI Taxonomy" id="362257"/>
    <lineage>
        <taxon>Bacteria</taxon>
        <taxon>Bacillati</taxon>
        <taxon>Actinomycetota</taxon>
        <taxon>Actinomycetes</taxon>
        <taxon>Kitasatosporales</taxon>
        <taxon>Streptomycetaceae</taxon>
        <taxon>Streptomyces</taxon>
    </lineage>
</organism>
<protein>
    <submittedName>
        <fullName evidence="2">Uncharacterized protein</fullName>
    </submittedName>
</protein>
<dbReference type="Proteomes" id="UP000031774">
    <property type="component" value="Chromosome"/>
</dbReference>
<evidence type="ECO:0000313" key="3">
    <source>
        <dbReference type="Proteomes" id="UP000031774"/>
    </source>
</evidence>